<proteinExistence type="predicted"/>
<protein>
    <submittedName>
        <fullName evidence="1">Mlr5463 protein</fullName>
    </submittedName>
</protein>
<dbReference type="EMBL" id="BA000012">
    <property type="protein sequence ID" value="BAB51911.1"/>
    <property type="molecule type" value="Genomic_DNA"/>
</dbReference>
<evidence type="ECO:0000313" key="2">
    <source>
        <dbReference type="Proteomes" id="UP000000552"/>
    </source>
</evidence>
<gene>
    <name evidence="1" type="ordered locus">mlr5463</name>
</gene>
<sequence length="142" mass="17246">MIAEIDRGELFLDETTIRAIRILWRGARWRIFPYGVWIEPDGAAVIFDRAYRPICRVRRRNEVEIVPPDQWINFKRQRWFWDGWTHPKDSAETREKLIAIVARYGLEPELRRRRDLERRGLLPRWAERPASKRSDRQEARHA</sequence>
<organism evidence="1 2">
    <name type="scientific">Mesorhizobium japonicum (strain LMG 29417 / CECT 9101 / MAFF 303099)</name>
    <name type="common">Mesorhizobium loti (strain MAFF 303099)</name>
    <dbReference type="NCBI Taxonomy" id="266835"/>
    <lineage>
        <taxon>Bacteria</taxon>
        <taxon>Pseudomonadati</taxon>
        <taxon>Pseudomonadota</taxon>
        <taxon>Alphaproteobacteria</taxon>
        <taxon>Hyphomicrobiales</taxon>
        <taxon>Phyllobacteriaceae</taxon>
        <taxon>Mesorhizobium</taxon>
    </lineage>
</organism>
<name>Q98BR1_RHILO</name>
<accession>Q98BR1</accession>
<dbReference type="KEGG" id="mlo:mlr5463"/>
<dbReference type="Proteomes" id="UP000000552">
    <property type="component" value="Chromosome"/>
</dbReference>
<dbReference type="RefSeq" id="WP_010913249.1">
    <property type="nucleotide sequence ID" value="NC_002678.2"/>
</dbReference>
<evidence type="ECO:0000313" key="1">
    <source>
        <dbReference type="EMBL" id="BAB51911.1"/>
    </source>
</evidence>
<dbReference type="HOGENOM" id="CLU_1814276_0_0_5"/>
<reference evidence="1 2" key="1">
    <citation type="journal article" date="2000" name="DNA Res.">
        <title>Complete genome structure of the nitrogen-fixing symbiotic bacterium Mesorhizobium loti.</title>
        <authorList>
            <person name="Kaneko T."/>
            <person name="Nakamura Y."/>
            <person name="Sato S."/>
            <person name="Asamizu E."/>
            <person name="Kato T."/>
            <person name="Sasamoto S."/>
            <person name="Watanabe A."/>
            <person name="Idesawa K."/>
            <person name="Ishikawa A."/>
            <person name="Kawashima K."/>
            <person name="Kimura T."/>
            <person name="Kishida Y."/>
            <person name="Kiyokawa C."/>
            <person name="Kohara M."/>
            <person name="Matsumoto M."/>
            <person name="Matsuno A."/>
            <person name="Mochizuki Y."/>
            <person name="Nakayama S."/>
            <person name="Nakazaki N."/>
            <person name="Shimpo S."/>
            <person name="Sugimoto M."/>
            <person name="Takeuchi C."/>
            <person name="Yamada M."/>
            <person name="Tabata S."/>
        </authorList>
    </citation>
    <scope>NUCLEOTIDE SEQUENCE [LARGE SCALE GENOMIC DNA]</scope>
    <source>
        <strain evidence="2">LMG 29417 / CECT 9101 / MAFF 303099</strain>
    </source>
</reference>
<dbReference type="AlphaFoldDB" id="Q98BR1"/>